<dbReference type="RefSeq" id="WP_091232676.1">
    <property type="nucleotide sequence ID" value="NZ_FNBG01000019.1"/>
</dbReference>
<evidence type="ECO:0000256" key="1">
    <source>
        <dbReference type="SAM" id="Phobius"/>
    </source>
</evidence>
<name>A0A1G7PQJ7_9BACL</name>
<protein>
    <recommendedName>
        <fullName evidence="4">Methylamine dehydrogenase accessory protein MauD</fullName>
    </recommendedName>
</protein>
<evidence type="ECO:0000313" key="2">
    <source>
        <dbReference type="EMBL" id="SDF88602.1"/>
    </source>
</evidence>
<reference evidence="2 3" key="1">
    <citation type="submission" date="2016-10" db="EMBL/GenBank/DDBJ databases">
        <authorList>
            <person name="de Groot N.N."/>
        </authorList>
    </citation>
    <scope>NUCLEOTIDE SEQUENCE [LARGE SCALE GENOMIC DNA]</scope>
    <source>
        <strain evidence="2 3">DSM 28129</strain>
    </source>
</reference>
<keyword evidence="1" id="KW-1133">Transmembrane helix</keyword>
<feature type="transmembrane region" description="Helical" evidence="1">
    <location>
        <begin position="6"/>
        <end position="27"/>
    </location>
</feature>
<accession>A0A1G7PQJ7</accession>
<keyword evidence="1" id="KW-0812">Transmembrane</keyword>
<keyword evidence="1" id="KW-0472">Membrane</keyword>
<dbReference type="SUPFAM" id="SSF52833">
    <property type="entry name" value="Thioredoxin-like"/>
    <property type="match status" value="1"/>
</dbReference>
<sequence>MLGTLDLSYIILWCIVIVISISVFAILREAIKVKSNLYEQHEGLPKGSDFPLESNIPINGSPMNIRNNEKIGTLIFLTSTGCLTCSKVYPIINDFQKNKPLYQYLIFMMGTEESVSNAIKEYNIKAPVVRMDNLKDLQAPFVPFGYFVSQDGVIQAKGVVNNEGHVQSLILYGEERVSA</sequence>
<dbReference type="OrthoDB" id="2974362at2"/>
<dbReference type="InterPro" id="IPR036249">
    <property type="entry name" value="Thioredoxin-like_sf"/>
</dbReference>
<proteinExistence type="predicted"/>
<organism evidence="2 3">
    <name type="scientific">Fontibacillus panacisegetis</name>
    <dbReference type="NCBI Taxonomy" id="670482"/>
    <lineage>
        <taxon>Bacteria</taxon>
        <taxon>Bacillati</taxon>
        <taxon>Bacillota</taxon>
        <taxon>Bacilli</taxon>
        <taxon>Bacillales</taxon>
        <taxon>Paenibacillaceae</taxon>
        <taxon>Fontibacillus</taxon>
    </lineage>
</organism>
<dbReference type="Gene3D" id="3.40.30.10">
    <property type="entry name" value="Glutaredoxin"/>
    <property type="match status" value="1"/>
</dbReference>
<dbReference type="Proteomes" id="UP000198972">
    <property type="component" value="Unassembled WGS sequence"/>
</dbReference>
<evidence type="ECO:0000313" key="3">
    <source>
        <dbReference type="Proteomes" id="UP000198972"/>
    </source>
</evidence>
<dbReference type="EMBL" id="FNBG01000019">
    <property type="protein sequence ID" value="SDF88602.1"/>
    <property type="molecule type" value="Genomic_DNA"/>
</dbReference>
<dbReference type="AlphaFoldDB" id="A0A1G7PQJ7"/>
<keyword evidence="3" id="KW-1185">Reference proteome</keyword>
<evidence type="ECO:0008006" key="4">
    <source>
        <dbReference type="Google" id="ProtNLM"/>
    </source>
</evidence>
<dbReference type="STRING" id="670482.SAMN04488542_11976"/>
<gene>
    <name evidence="2" type="ORF">SAMN04488542_11976</name>
</gene>